<dbReference type="EMBL" id="BNEA01000015">
    <property type="protein sequence ID" value="GHI56823.1"/>
    <property type="molecule type" value="Genomic_DNA"/>
</dbReference>
<accession>A0ABQ3RLU6</accession>
<sequence>MKALPSIDPTLPLDRYPERVWYTSYGSNTHLDRLAAYIKGGRPPGAGRDYPGCRDPAMPARSIPVELTGALYFATESAVWGGGRAFYDPDADGRVLARAHLVTSGQFADIAAQEMYRRPAGDLDLAEVLTRGRSVLGDGRYETLVCAGQVNGLPVLTFTAPWGMNDVPWVAPSAAYVRFLAAGLLSAGAWDTEAVASYVASCPGADGHWSPRAVAALLDSGADGHRPPGRP</sequence>
<dbReference type="RefSeq" id="WP_189994640.1">
    <property type="nucleotide sequence ID" value="NZ_BNCB01000007.1"/>
</dbReference>
<comment type="caution">
    <text evidence="1">The sequence shown here is derived from an EMBL/GenBank/DDBJ whole genome shotgun (WGS) entry which is preliminary data.</text>
</comment>
<dbReference type="Gene3D" id="3.10.490.10">
    <property type="entry name" value="Gamma-glutamyl cyclotransferase-like"/>
    <property type="match status" value="1"/>
</dbReference>
<reference evidence="2" key="1">
    <citation type="submission" date="2023-07" db="EMBL/GenBank/DDBJ databases">
        <title>Whole genome shotgun sequence of Streptomyces achromogenes subsp. rubradiris NBRC 14000.</title>
        <authorList>
            <person name="Komaki H."/>
            <person name="Tamura T."/>
        </authorList>
    </citation>
    <scope>NUCLEOTIDE SEQUENCE [LARGE SCALE GENOMIC DNA]</scope>
    <source>
        <strain evidence="2">NBRC 14000</strain>
    </source>
</reference>
<proteinExistence type="predicted"/>
<evidence type="ECO:0000313" key="1">
    <source>
        <dbReference type="EMBL" id="GHI56823.1"/>
    </source>
</evidence>
<evidence type="ECO:0000313" key="2">
    <source>
        <dbReference type="Proteomes" id="UP000646738"/>
    </source>
</evidence>
<organism evidence="1 2">
    <name type="scientific">Streptomyces rubradiris</name>
    <name type="common">Streptomyces achromogenes subsp. rubradiris</name>
    <dbReference type="NCBI Taxonomy" id="285531"/>
    <lineage>
        <taxon>Bacteria</taxon>
        <taxon>Bacillati</taxon>
        <taxon>Actinomycetota</taxon>
        <taxon>Actinomycetes</taxon>
        <taxon>Kitasatosporales</taxon>
        <taxon>Streptomycetaceae</taxon>
        <taxon>Streptomyces</taxon>
    </lineage>
</organism>
<dbReference type="Proteomes" id="UP000646738">
    <property type="component" value="Unassembled WGS sequence"/>
</dbReference>
<evidence type="ECO:0008006" key="3">
    <source>
        <dbReference type="Google" id="ProtNLM"/>
    </source>
</evidence>
<protein>
    <recommendedName>
        <fullName evidence="3">Histone deacetylase</fullName>
    </recommendedName>
</protein>
<gene>
    <name evidence="1" type="ORF">Srubr_66690</name>
</gene>
<name>A0ABQ3RLU6_STRRR</name>
<keyword evidence="2" id="KW-1185">Reference proteome</keyword>